<dbReference type="EMBL" id="ASHM01001873">
    <property type="protein sequence ID" value="PNY07415.1"/>
    <property type="molecule type" value="Genomic_DNA"/>
</dbReference>
<reference evidence="9 10" key="1">
    <citation type="journal article" date="2014" name="Am. J. Bot.">
        <title>Genome assembly and annotation for red clover (Trifolium pratense; Fabaceae).</title>
        <authorList>
            <person name="Istvanek J."/>
            <person name="Jaros M."/>
            <person name="Krenek A."/>
            <person name="Repkova J."/>
        </authorList>
    </citation>
    <scope>NUCLEOTIDE SEQUENCE [LARGE SCALE GENOMIC DNA]</scope>
    <source>
        <strain evidence="10">cv. Tatra</strain>
        <tissue evidence="9">Young leaves</tissue>
    </source>
</reference>
<comment type="subunit">
    <text evidence="4">Homotetramer.</text>
</comment>
<evidence type="ECO:0000256" key="5">
    <source>
        <dbReference type="ARBA" id="ARBA00013049"/>
    </source>
</evidence>
<sequence>MVGVEFVTDQKNKTPAKAETAVLFEKLRELGILIGKGGLHGNVFRIKPPMCFTKDDADVPLGRYLWQYICSKTDPEAHKIEDFENDMQDTDIVNVIRDDDNIKAISFVGSNVLLVVLELLDRGAWLSAQLFLWEARNHDYPLKGLNQLMPPVLLYFEDIANGCPLAAAVTTPKIASVMSQNPLSTAGGNPVSTAGGLAVLKILNNEKRHAHCADVGSHLLKRLRSLQQRHDIIGDVRGRGLMVRVELVTDQKNKTPAKAETAVLFEKLRELGVLVGKGGLHGNVFRIKPPMCFSKDDADFLVDALDYSMTKL</sequence>
<dbReference type="InterPro" id="IPR005814">
    <property type="entry name" value="Aminotrans_3"/>
</dbReference>
<comment type="cofactor">
    <cofactor evidence="1">
        <name>pyridoxal 5'-phosphate</name>
        <dbReference type="ChEBI" id="CHEBI:597326"/>
    </cofactor>
</comment>
<evidence type="ECO:0000256" key="3">
    <source>
        <dbReference type="ARBA" id="ARBA00008954"/>
    </source>
</evidence>
<evidence type="ECO:0000256" key="4">
    <source>
        <dbReference type="ARBA" id="ARBA00011881"/>
    </source>
</evidence>
<evidence type="ECO:0000313" key="10">
    <source>
        <dbReference type="Proteomes" id="UP000236291"/>
    </source>
</evidence>
<dbReference type="PANTHER" id="PTHR45688:SF3">
    <property type="entry name" value="ALANINE--GLYOXYLATE AMINOTRANSFERASE 2, MITOCHONDRIAL"/>
    <property type="match status" value="1"/>
</dbReference>
<evidence type="ECO:0000256" key="6">
    <source>
        <dbReference type="ARBA" id="ARBA00022576"/>
    </source>
</evidence>
<protein>
    <recommendedName>
        <fullName evidence="5">alanine--glyoxylate transaminase</fullName>
        <ecNumber evidence="5">2.6.1.44</ecNumber>
    </recommendedName>
</protein>
<comment type="subcellular location">
    <subcellularLocation>
        <location evidence="2">Mitochondrion</location>
    </subcellularLocation>
</comment>
<dbReference type="InterPro" id="IPR015424">
    <property type="entry name" value="PyrdxlP-dep_Trfase"/>
</dbReference>
<dbReference type="GO" id="GO:0008453">
    <property type="term" value="F:alanine-glyoxylate transaminase activity"/>
    <property type="evidence" value="ECO:0007669"/>
    <property type="project" value="UniProtKB-EC"/>
</dbReference>
<evidence type="ECO:0000313" key="9">
    <source>
        <dbReference type="EMBL" id="PNY07415.1"/>
    </source>
</evidence>
<reference evidence="9 10" key="2">
    <citation type="journal article" date="2017" name="Front. Plant Sci.">
        <title>Gene Classification and Mining of Molecular Markers Useful in Red Clover (Trifolium pratense) Breeding.</title>
        <authorList>
            <person name="Istvanek J."/>
            <person name="Dluhosova J."/>
            <person name="Dluhos P."/>
            <person name="Patkova L."/>
            <person name="Nedelnik J."/>
            <person name="Repkova J."/>
        </authorList>
    </citation>
    <scope>NUCLEOTIDE SEQUENCE [LARGE SCALE GENOMIC DNA]</scope>
    <source>
        <strain evidence="10">cv. Tatra</strain>
        <tissue evidence="9">Young leaves</tissue>
    </source>
</reference>
<gene>
    <name evidence="9" type="ORF">L195_g003911</name>
</gene>
<dbReference type="EC" id="2.6.1.44" evidence="5"/>
<accession>A0A2K3NWL2</accession>
<dbReference type="AlphaFoldDB" id="A0A2K3NWL2"/>
<evidence type="ECO:0000256" key="8">
    <source>
        <dbReference type="RuleBase" id="RU003560"/>
    </source>
</evidence>
<organism evidence="9 10">
    <name type="scientific">Trifolium pratense</name>
    <name type="common">Red clover</name>
    <dbReference type="NCBI Taxonomy" id="57577"/>
    <lineage>
        <taxon>Eukaryota</taxon>
        <taxon>Viridiplantae</taxon>
        <taxon>Streptophyta</taxon>
        <taxon>Embryophyta</taxon>
        <taxon>Tracheophyta</taxon>
        <taxon>Spermatophyta</taxon>
        <taxon>Magnoliopsida</taxon>
        <taxon>eudicotyledons</taxon>
        <taxon>Gunneridae</taxon>
        <taxon>Pentapetalae</taxon>
        <taxon>rosids</taxon>
        <taxon>fabids</taxon>
        <taxon>Fabales</taxon>
        <taxon>Fabaceae</taxon>
        <taxon>Papilionoideae</taxon>
        <taxon>50 kb inversion clade</taxon>
        <taxon>NPAAA clade</taxon>
        <taxon>Hologalegina</taxon>
        <taxon>IRL clade</taxon>
        <taxon>Trifolieae</taxon>
        <taxon>Trifolium</taxon>
    </lineage>
</organism>
<keyword evidence="7 9" id="KW-0808">Transferase</keyword>
<comment type="caution">
    <text evidence="9">The sequence shown here is derived from an EMBL/GenBank/DDBJ whole genome shotgun (WGS) entry which is preliminary data.</text>
</comment>
<dbReference type="Proteomes" id="UP000236291">
    <property type="component" value="Unassembled WGS sequence"/>
</dbReference>
<dbReference type="Gene3D" id="3.90.1150.10">
    <property type="entry name" value="Aspartate Aminotransferase, domain 1"/>
    <property type="match status" value="2"/>
</dbReference>
<keyword evidence="6 9" id="KW-0032">Aminotransferase</keyword>
<dbReference type="PANTHER" id="PTHR45688">
    <property type="match status" value="1"/>
</dbReference>
<dbReference type="Pfam" id="PF00202">
    <property type="entry name" value="Aminotran_3"/>
    <property type="match status" value="1"/>
</dbReference>
<keyword evidence="8" id="KW-0663">Pyridoxal phosphate</keyword>
<evidence type="ECO:0000256" key="1">
    <source>
        <dbReference type="ARBA" id="ARBA00001933"/>
    </source>
</evidence>
<dbReference type="ExpressionAtlas" id="A0A2K3NWL2">
    <property type="expression patterns" value="baseline"/>
</dbReference>
<dbReference type="GO" id="GO:0005739">
    <property type="term" value="C:mitochondrion"/>
    <property type="evidence" value="ECO:0007669"/>
    <property type="project" value="UniProtKB-SubCell"/>
</dbReference>
<name>A0A2K3NWL2_TRIPR</name>
<dbReference type="STRING" id="57577.A0A2K3NWL2"/>
<comment type="similarity">
    <text evidence="3 8">Belongs to the class-III pyridoxal-phosphate-dependent aminotransferase family.</text>
</comment>
<dbReference type="GO" id="GO:0009436">
    <property type="term" value="P:glyoxylate catabolic process"/>
    <property type="evidence" value="ECO:0007669"/>
    <property type="project" value="TreeGrafter"/>
</dbReference>
<proteinExistence type="inferred from homology"/>
<dbReference type="GO" id="GO:0019481">
    <property type="term" value="P:L-alanine catabolic process, by transamination"/>
    <property type="evidence" value="ECO:0007669"/>
    <property type="project" value="TreeGrafter"/>
</dbReference>
<dbReference type="InterPro" id="IPR015422">
    <property type="entry name" value="PyrdxlP-dep_Trfase_small"/>
</dbReference>
<dbReference type="GO" id="GO:0030170">
    <property type="term" value="F:pyridoxal phosphate binding"/>
    <property type="evidence" value="ECO:0007669"/>
    <property type="project" value="InterPro"/>
</dbReference>
<dbReference type="SUPFAM" id="SSF53383">
    <property type="entry name" value="PLP-dependent transferases"/>
    <property type="match status" value="2"/>
</dbReference>
<evidence type="ECO:0000256" key="2">
    <source>
        <dbReference type="ARBA" id="ARBA00004173"/>
    </source>
</evidence>
<evidence type="ECO:0000256" key="7">
    <source>
        <dbReference type="ARBA" id="ARBA00022679"/>
    </source>
</evidence>